<keyword evidence="1" id="KW-0732">Signal</keyword>
<feature type="signal peptide" evidence="1">
    <location>
        <begin position="1"/>
        <end position="20"/>
    </location>
</feature>
<dbReference type="KEGG" id="uli:ETAA1_40690"/>
<accession>A0A517XX90</accession>
<dbReference type="InterPro" id="IPR022655">
    <property type="entry name" value="DUF1553"/>
</dbReference>
<protein>
    <recommendedName>
        <fullName evidence="6">DUF1549 domain-containing protein</fullName>
    </recommendedName>
</protein>
<feature type="domain" description="DUF1549" evidence="2">
    <location>
        <begin position="145"/>
        <end position="296"/>
    </location>
</feature>
<feature type="domain" description="DUF1549" evidence="2">
    <location>
        <begin position="45"/>
        <end position="135"/>
    </location>
</feature>
<evidence type="ECO:0008006" key="6">
    <source>
        <dbReference type="Google" id="ProtNLM"/>
    </source>
</evidence>
<dbReference type="Pfam" id="PF07587">
    <property type="entry name" value="PSD1"/>
    <property type="match status" value="1"/>
</dbReference>
<feature type="chain" id="PRO_5021857836" description="DUF1549 domain-containing protein" evidence="1">
    <location>
        <begin position="21"/>
        <end position="663"/>
    </location>
</feature>
<keyword evidence="5" id="KW-1185">Reference proteome</keyword>
<reference evidence="4 5" key="1">
    <citation type="submission" date="2019-02" db="EMBL/GenBank/DDBJ databases">
        <title>Deep-cultivation of Planctomycetes and their phenomic and genomic characterization uncovers novel biology.</title>
        <authorList>
            <person name="Wiegand S."/>
            <person name="Jogler M."/>
            <person name="Boedeker C."/>
            <person name="Pinto D."/>
            <person name="Vollmers J."/>
            <person name="Rivas-Marin E."/>
            <person name="Kohn T."/>
            <person name="Peeters S.H."/>
            <person name="Heuer A."/>
            <person name="Rast P."/>
            <person name="Oberbeckmann S."/>
            <person name="Bunk B."/>
            <person name="Jeske O."/>
            <person name="Meyerdierks A."/>
            <person name="Storesund J.E."/>
            <person name="Kallscheuer N."/>
            <person name="Luecker S."/>
            <person name="Lage O.M."/>
            <person name="Pohl T."/>
            <person name="Merkel B.J."/>
            <person name="Hornburger P."/>
            <person name="Mueller R.-W."/>
            <person name="Bruemmer F."/>
            <person name="Labrenz M."/>
            <person name="Spormann A.M."/>
            <person name="Op den Camp H."/>
            <person name="Overmann J."/>
            <person name="Amann R."/>
            <person name="Jetten M.S.M."/>
            <person name="Mascher T."/>
            <person name="Medema M.H."/>
            <person name="Devos D.P."/>
            <person name="Kaster A.-K."/>
            <person name="Ovreas L."/>
            <person name="Rohde M."/>
            <person name="Galperin M.Y."/>
            <person name="Jogler C."/>
        </authorList>
    </citation>
    <scope>NUCLEOTIDE SEQUENCE [LARGE SCALE GENOMIC DNA]</scope>
    <source>
        <strain evidence="4 5">ETA_A1</strain>
    </source>
</reference>
<dbReference type="EMBL" id="CP036273">
    <property type="protein sequence ID" value="QDU22094.1"/>
    <property type="molecule type" value="Genomic_DNA"/>
</dbReference>
<evidence type="ECO:0000313" key="4">
    <source>
        <dbReference type="EMBL" id="QDU22094.1"/>
    </source>
</evidence>
<sequence precursor="true">MNRLTLARAAAAGGLLAALAVGTAAQQPAAKSEVPTGPAALQVVKINEYIQKGYESAGIKRPADKATDHEFCRRVFIDLIGRIPSIEEVVDFERDKSSDKRVKLVRRLMHDSDYQPKNLNGVPAFSEYLDGNGKKQKEALKFNYKQEYADHWAEIWTVWLMSRSGHQTYRDQMRVWLEEKFAKDTNHKEIVTRLLTATGQVGGGLPTTEKGWTFKESYAANFLVHHLGDPVKDDKDSGDVNEKIEDGAFDAVPITSRSTKLFLGLQTQCVQCHDHPFNKEWVQKDYWGVNAFFRQTVRSATPSGPPVGNNAKMANATSVTLTDDPSLNPKMIVKYDKRNGARDGTFPVMLKDYDAALNGLKSTKMLAGTPEGGKTRRAQLAEWMTTHDNFGKAYANRMWAHFFGRGLNKEPSADDFGSNNEIVHPELLQYLGDEFVKYGHNQKALMEWICTSDAYSLSHVAKKEYSDMKYEPYFARMPLKAMSPEVLFESLMTATSPRKLTPAAKNARMDARDAWMRKLVRQFGDDEGNELSFNGTIVQALLMMNGAELNNEIGTGRGAAQQNIVRDLLGKNGAAPVRMYDDLFLLTLSRHPTPAEVARLEEVRAGKAAVSLGPPTAAPKGKGPAPKGGGPVAYASGAAPGDENFYRDVLWALLNTNEFMINH</sequence>
<gene>
    <name evidence="4" type="ORF">ETAA1_40690</name>
</gene>
<name>A0A517XX90_9BACT</name>
<organism evidence="4 5">
    <name type="scientific">Urbifossiella limnaea</name>
    <dbReference type="NCBI Taxonomy" id="2528023"/>
    <lineage>
        <taxon>Bacteria</taxon>
        <taxon>Pseudomonadati</taxon>
        <taxon>Planctomycetota</taxon>
        <taxon>Planctomycetia</taxon>
        <taxon>Gemmatales</taxon>
        <taxon>Gemmataceae</taxon>
        <taxon>Urbifossiella</taxon>
    </lineage>
</organism>
<dbReference type="OrthoDB" id="289126at2"/>
<dbReference type="PANTHER" id="PTHR35889">
    <property type="entry name" value="CYCLOINULO-OLIGOSACCHARIDE FRUCTANOTRANSFERASE-RELATED"/>
    <property type="match status" value="1"/>
</dbReference>
<evidence type="ECO:0000259" key="3">
    <source>
        <dbReference type="Pfam" id="PF07587"/>
    </source>
</evidence>
<feature type="domain" description="DUF1553" evidence="3">
    <location>
        <begin position="376"/>
        <end position="499"/>
    </location>
</feature>
<dbReference type="Proteomes" id="UP000319576">
    <property type="component" value="Chromosome"/>
</dbReference>
<evidence type="ECO:0000313" key="5">
    <source>
        <dbReference type="Proteomes" id="UP000319576"/>
    </source>
</evidence>
<proteinExistence type="predicted"/>
<dbReference type="PANTHER" id="PTHR35889:SF3">
    <property type="entry name" value="F-BOX DOMAIN-CONTAINING PROTEIN"/>
    <property type="match status" value="1"/>
</dbReference>
<dbReference type="Pfam" id="PF07583">
    <property type="entry name" value="PSCyt2"/>
    <property type="match status" value="2"/>
</dbReference>
<dbReference type="AlphaFoldDB" id="A0A517XX90"/>
<evidence type="ECO:0000259" key="2">
    <source>
        <dbReference type="Pfam" id="PF07583"/>
    </source>
</evidence>
<dbReference type="RefSeq" id="WP_145241535.1">
    <property type="nucleotide sequence ID" value="NZ_CP036273.1"/>
</dbReference>
<evidence type="ECO:0000256" key="1">
    <source>
        <dbReference type="SAM" id="SignalP"/>
    </source>
</evidence>
<dbReference type="InterPro" id="IPR011444">
    <property type="entry name" value="DUF1549"/>
</dbReference>